<dbReference type="SUPFAM" id="SSF53067">
    <property type="entry name" value="Actin-like ATPase domain"/>
    <property type="match status" value="1"/>
</dbReference>
<evidence type="ECO:0000256" key="5">
    <source>
        <dbReference type="ARBA" id="ARBA00023315"/>
    </source>
</evidence>
<evidence type="ECO:0000256" key="2">
    <source>
        <dbReference type="ARBA" id="ARBA00022679"/>
    </source>
</evidence>
<dbReference type="GO" id="GO:0061711">
    <property type="term" value="F:tRNA N(6)-L-threonylcarbamoyladenine synthase activity"/>
    <property type="evidence" value="ECO:0007669"/>
    <property type="project" value="UniProtKB-EC"/>
</dbReference>
<comment type="catalytic activity">
    <reaction evidence="6">
        <text>L-threonylcarbamoyladenylate + adenosine(37) in tRNA = N(6)-L-threonylcarbamoyladenosine(37) in tRNA + AMP + H(+)</text>
        <dbReference type="Rhea" id="RHEA:37059"/>
        <dbReference type="Rhea" id="RHEA-COMP:10162"/>
        <dbReference type="Rhea" id="RHEA-COMP:10163"/>
        <dbReference type="ChEBI" id="CHEBI:15378"/>
        <dbReference type="ChEBI" id="CHEBI:73682"/>
        <dbReference type="ChEBI" id="CHEBI:74411"/>
        <dbReference type="ChEBI" id="CHEBI:74418"/>
        <dbReference type="ChEBI" id="CHEBI:456215"/>
        <dbReference type="EC" id="2.3.1.234"/>
    </reaction>
</comment>
<evidence type="ECO:0000256" key="6">
    <source>
        <dbReference type="ARBA" id="ARBA00048117"/>
    </source>
</evidence>
<feature type="non-terminal residue" evidence="8">
    <location>
        <position position="130"/>
    </location>
</feature>
<protein>
    <recommendedName>
        <fullName evidence="1">N(6)-L-threonylcarbamoyladenine synthase</fullName>
        <ecNumber evidence="1">2.3.1.234</ecNumber>
    </recommendedName>
</protein>
<evidence type="ECO:0000256" key="3">
    <source>
        <dbReference type="ARBA" id="ARBA00022694"/>
    </source>
</evidence>
<evidence type="ECO:0000256" key="1">
    <source>
        <dbReference type="ARBA" id="ARBA00012156"/>
    </source>
</evidence>
<dbReference type="InterPro" id="IPR017861">
    <property type="entry name" value="KAE1/TsaD"/>
</dbReference>
<evidence type="ECO:0000256" key="4">
    <source>
        <dbReference type="ARBA" id="ARBA00022723"/>
    </source>
</evidence>
<reference evidence="8" key="1">
    <citation type="submission" date="2022-12" db="EMBL/GenBank/DDBJ databases">
        <title>Draft genome assemblies for two species of Escallonia (Escalloniales).</title>
        <authorList>
            <person name="Chanderbali A."/>
            <person name="Dervinis C."/>
            <person name="Anghel I."/>
            <person name="Soltis D."/>
            <person name="Soltis P."/>
            <person name="Zapata F."/>
        </authorList>
    </citation>
    <scope>NUCLEOTIDE SEQUENCE</scope>
    <source>
        <strain evidence="8">UCBG92.1500</strain>
        <tissue evidence="8">Leaf</tissue>
    </source>
</reference>
<dbReference type="EMBL" id="JAVXUO010000313">
    <property type="protein sequence ID" value="KAK2993437.1"/>
    <property type="molecule type" value="Genomic_DNA"/>
</dbReference>
<dbReference type="Proteomes" id="UP001187471">
    <property type="component" value="Unassembled WGS sequence"/>
</dbReference>
<keyword evidence="3" id="KW-0819">tRNA processing</keyword>
<dbReference type="AlphaFoldDB" id="A0AA88UWD2"/>
<dbReference type="GO" id="GO:0008033">
    <property type="term" value="P:tRNA processing"/>
    <property type="evidence" value="ECO:0007669"/>
    <property type="project" value="UniProtKB-KW"/>
</dbReference>
<organism evidence="8 9">
    <name type="scientific">Escallonia rubra</name>
    <dbReference type="NCBI Taxonomy" id="112253"/>
    <lineage>
        <taxon>Eukaryota</taxon>
        <taxon>Viridiplantae</taxon>
        <taxon>Streptophyta</taxon>
        <taxon>Embryophyta</taxon>
        <taxon>Tracheophyta</taxon>
        <taxon>Spermatophyta</taxon>
        <taxon>Magnoliopsida</taxon>
        <taxon>eudicotyledons</taxon>
        <taxon>Gunneridae</taxon>
        <taxon>Pentapetalae</taxon>
        <taxon>asterids</taxon>
        <taxon>campanulids</taxon>
        <taxon>Escalloniales</taxon>
        <taxon>Escalloniaceae</taxon>
        <taxon>Escallonia</taxon>
    </lineage>
</organism>
<evidence type="ECO:0000259" key="7">
    <source>
        <dbReference type="Pfam" id="PF00814"/>
    </source>
</evidence>
<dbReference type="PANTHER" id="PTHR11735">
    <property type="entry name" value="TRNA N6-ADENOSINE THREONYLCARBAMOYLTRANSFERASE"/>
    <property type="match status" value="1"/>
</dbReference>
<comment type="caution">
    <text evidence="8">The sequence shown here is derived from an EMBL/GenBank/DDBJ whole genome shotgun (WGS) entry which is preliminary data.</text>
</comment>
<keyword evidence="9" id="KW-1185">Reference proteome</keyword>
<feature type="domain" description="Gcp-like" evidence="7">
    <location>
        <begin position="76"/>
        <end position="130"/>
    </location>
</feature>
<dbReference type="PRINTS" id="PR00789">
    <property type="entry name" value="OSIALOPTASE"/>
</dbReference>
<dbReference type="PANTHER" id="PTHR11735:SF6">
    <property type="entry name" value="TRNA N6-ADENOSINE THREONYLCARBAMOYLTRANSFERASE, MITOCHONDRIAL"/>
    <property type="match status" value="1"/>
</dbReference>
<dbReference type="GO" id="GO:0005739">
    <property type="term" value="C:mitochondrion"/>
    <property type="evidence" value="ECO:0007669"/>
    <property type="project" value="TreeGrafter"/>
</dbReference>
<proteinExistence type="predicted"/>
<dbReference type="Pfam" id="PF00814">
    <property type="entry name" value="TsaD"/>
    <property type="match status" value="1"/>
</dbReference>
<keyword evidence="4" id="KW-0479">Metal-binding</keyword>
<keyword evidence="2" id="KW-0808">Transferase</keyword>
<dbReference type="InterPro" id="IPR043129">
    <property type="entry name" value="ATPase_NBD"/>
</dbReference>
<evidence type="ECO:0000313" key="8">
    <source>
        <dbReference type="EMBL" id="KAK2993437.1"/>
    </source>
</evidence>
<name>A0AA88UWD2_9ASTE</name>
<gene>
    <name evidence="8" type="ORF">RJ640_002567</name>
</gene>
<evidence type="ECO:0000313" key="9">
    <source>
        <dbReference type="Proteomes" id="UP001187471"/>
    </source>
</evidence>
<sequence length="130" mass="13861">MSSPIFSCPKIRSENPATTDGNLIVLGIETSCDDTAAAVVRGNGEILSQVVSSQMQFAVCLDLAYVVFLFIRFVDLLVRYGGVAPKMAEEAHSQVIDQVVQDALDKANLTQMDLSAVAVTIGPGLSLCLR</sequence>
<dbReference type="Gene3D" id="3.30.420.40">
    <property type="match status" value="1"/>
</dbReference>
<dbReference type="GO" id="GO:0046872">
    <property type="term" value="F:metal ion binding"/>
    <property type="evidence" value="ECO:0007669"/>
    <property type="project" value="UniProtKB-KW"/>
</dbReference>
<accession>A0AA88UWD2</accession>
<dbReference type="EC" id="2.3.1.234" evidence="1"/>
<dbReference type="InterPro" id="IPR000905">
    <property type="entry name" value="Gcp-like_dom"/>
</dbReference>
<keyword evidence="5" id="KW-0012">Acyltransferase</keyword>